<proteinExistence type="inferred from homology"/>
<evidence type="ECO:0000256" key="4">
    <source>
        <dbReference type="PROSITE-ProRule" id="PRU01131"/>
    </source>
</evidence>
<evidence type="ECO:0000256" key="2">
    <source>
        <dbReference type="ARBA" id="ARBA00022723"/>
    </source>
</evidence>
<dbReference type="Proteomes" id="UP001341840">
    <property type="component" value="Unassembled WGS sequence"/>
</dbReference>
<dbReference type="Pfam" id="PF04570">
    <property type="entry name" value="zf-FLZ"/>
    <property type="match status" value="1"/>
</dbReference>
<gene>
    <name evidence="6" type="ORF">PIB30_018291</name>
</gene>
<evidence type="ECO:0000259" key="5">
    <source>
        <dbReference type="PROSITE" id="PS51795"/>
    </source>
</evidence>
<keyword evidence="3" id="KW-0862">Zinc</keyword>
<accession>A0ABU6Y693</accession>
<reference evidence="6 7" key="1">
    <citation type="journal article" date="2023" name="Plants (Basel)">
        <title>Bridging the Gap: Combining Genomics and Transcriptomics Approaches to Understand Stylosanthes scabra, an Orphan Legume from the Brazilian Caatinga.</title>
        <authorList>
            <person name="Ferreira-Neto J.R.C."/>
            <person name="da Silva M.D."/>
            <person name="Binneck E."/>
            <person name="de Melo N.F."/>
            <person name="da Silva R.H."/>
            <person name="de Melo A.L.T.M."/>
            <person name="Pandolfi V."/>
            <person name="Bustamante F.O."/>
            <person name="Brasileiro-Vidal A.C."/>
            <person name="Benko-Iseppon A.M."/>
        </authorList>
    </citation>
    <scope>NUCLEOTIDE SEQUENCE [LARGE SCALE GENOMIC DNA]</scope>
    <source>
        <tissue evidence="6">Leaves</tissue>
    </source>
</reference>
<feature type="domain" description="FLZ-type" evidence="5">
    <location>
        <begin position="162"/>
        <end position="206"/>
    </location>
</feature>
<organism evidence="6 7">
    <name type="scientific">Stylosanthes scabra</name>
    <dbReference type="NCBI Taxonomy" id="79078"/>
    <lineage>
        <taxon>Eukaryota</taxon>
        <taxon>Viridiplantae</taxon>
        <taxon>Streptophyta</taxon>
        <taxon>Embryophyta</taxon>
        <taxon>Tracheophyta</taxon>
        <taxon>Spermatophyta</taxon>
        <taxon>Magnoliopsida</taxon>
        <taxon>eudicotyledons</taxon>
        <taxon>Gunneridae</taxon>
        <taxon>Pentapetalae</taxon>
        <taxon>rosids</taxon>
        <taxon>fabids</taxon>
        <taxon>Fabales</taxon>
        <taxon>Fabaceae</taxon>
        <taxon>Papilionoideae</taxon>
        <taxon>50 kb inversion clade</taxon>
        <taxon>dalbergioids sensu lato</taxon>
        <taxon>Dalbergieae</taxon>
        <taxon>Pterocarpus clade</taxon>
        <taxon>Stylosanthes</taxon>
    </lineage>
</organism>
<evidence type="ECO:0000313" key="7">
    <source>
        <dbReference type="Proteomes" id="UP001341840"/>
    </source>
</evidence>
<evidence type="ECO:0000313" key="6">
    <source>
        <dbReference type="EMBL" id="MED6205509.1"/>
    </source>
</evidence>
<name>A0ABU6Y693_9FABA</name>
<keyword evidence="7" id="KW-1185">Reference proteome</keyword>
<dbReference type="EMBL" id="JASCZI010241710">
    <property type="protein sequence ID" value="MED6205509.1"/>
    <property type="molecule type" value="Genomic_DNA"/>
</dbReference>
<dbReference type="PANTHER" id="PTHR46443">
    <property type="entry name" value="FCS-LIKE ZINC FINGER 8"/>
    <property type="match status" value="1"/>
</dbReference>
<keyword evidence="2" id="KW-0479">Metal-binding</keyword>
<evidence type="ECO:0000256" key="1">
    <source>
        <dbReference type="ARBA" id="ARBA00009374"/>
    </source>
</evidence>
<dbReference type="InterPro" id="IPR007650">
    <property type="entry name" value="Zf-FLZ_dom"/>
</dbReference>
<comment type="caution">
    <text evidence="6">The sequence shown here is derived from an EMBL/GenBank/DDBJ whole genome shotgun (WGS) entry which is preliminary data.</text>
</comment>
<dbReference type="PANTHER" id="PTHR46443:SF21">
    <property type="entry name" value="FCS-LIKE ZINC FINGER 8"/>
    <property type="match status" value="1"/>
</dbReference>
<dbReference type="InterPro" id="IPR044593">
    <property type="entry name" value="FLZ8/MARD1"/>
</dbReference>
<evidence type="ECO:0000256" key="3">
    <source>
        <dbReference type="ARBA" id="ARBA00022771"/>
    </source>
</evidence>
<comment type="similarity">
    <text evidence="1">Belongs to the FLZ family.</text>
</comment>
<dbReference type="PROSITE" id="PS51795">
    <property type="entry name" value="ZF_FLZ"/>
    <property type="match status" value="1"/>
</dbReference>
<sequence length="219" mass="24701">MVDSEKQKKLTSSSSSFFSSPRLFTNLASSKGVAFQETEGMMMSPTSILDSKPFSAFKNPFWSETTHSKKKKRCCYSDKSDSKGVGLALLDETAESRMVVFGSQLKIQIPVPPLLKVMELSEDYTRVISHGPNPRTTHIFGNCIIHQSTPSASPSPRYPSETFLSVCFLCNKNLPHGKDIYMYRGDRAFCSHECRYQGMLMEEQEINKLESQEDVYGTY</sequence>
<protein>
    <recommendedName>
        <fullName evidence="5">FLZ-type domain-containing protein</fullName>
    </recommendedName>
</protein>
<feature type="zinc finger region" description="FLZ-type" evidence="4">
    <location>
        <begin position="162"/>
        <end position="206"/>
    </location>
</feature>
<keyword evidence="3" id="KW-0863">Zinc-finger</keyword>